<protein>
    <recommendedName>
        <fullName evidence="4">Internal virion protein</fullName>
    </recommendedName>
</protein>
<feature type="compositionally biased region" description="Polar residues" evidence="1">
    <location>
        <begin position="26"/>
        <end position="36"/>
    </location>
</feature>
<feature type="region of interest" description="Disordered" evidence="1">
    <location>
        <begin position="1"/>
        <end position="50"/>
    </location>
</feature>
<accession>A0AAN0MP26</accession>
<feature type="region of interest" description="Disordered" evidence="1">
    <location>
        <begin position="793"/>
        <end position="813"/>
    </location>
</feature>
<name>A0AAN0MP26_9CAUD</name>
<proteinExistence type="predicted"/>
<evidence type="ECO:0000313" key="3">
    <source>
        <dbReference type="Proteomes" id="UP000827707"/>
    </source>
</evidence>
<organism evidence="2 3">
    <name type="scientific">Brevundimonas phage AA</name>
    <dbReference type="NCBI Taxonomy" id="2880937"/>
    <lineage>
        <taxon>Viruses</taxon>
        <taxon>Duplodnaviria</taxon>
        <taxon>Heunggongvirae</taxon>
        <taxon>Uroviricota</taxon>
        <taxon>Caudoviricetes</taxon>
        <taxon>Autographivirales</taxon>
        <taxon>Autonotataviridae</taxon>
        <taxon>Conareevirus</taxon>
        <taxon>Conareevirus doublea</taxon>
    </lineage>
</organism>
<dbReference type="EMBL" id="OK319016">
    <property type="protein sequence ID" value="UCR90891.1"/>
    <property type="molecule type" value="Genomic_DNA"/>
</dbReference>
<keyword evidence="3" id="KW-1185">Reference proteome</keyword>
<evidence type="ECO:0008006" key="4">
    <source>
        <dbReference type="Google" id="ProtNLM"/>
    </source>
</evidence>
<feature type="compositionally biased region" description="Gly residues" evidence="1">
    <location>
        <begin position="39"/>
        <end position="49"/>
    </location>
</feature>
<evidence type="ECO:0000313" key="2">
    <source>
        <dbReference type="EMBL" id="UCR90891.1"/>
    </source>
</evidence>
<sequence>MATGYDNRQSTRQSFAFKPQAAVQIDTRSQQSSVNVGTRSGGANTGGGNVIRSENPVLGSNAGATLPAFLDQVFEPYVQEQQRKRMIEGATAYMNGKTMEQIAEERPWLSNIFGPTDYHSGAATSAMLTQVQRWKQSTLENMDEIKKLPEGQVAGYIYKSAEQFTTGDELTDSLMFQEVIKSTAELVPVVATERYKWQQEQALVNTVGLWDNTADTFEQVAARTAKLEDPTMEDANWLNNFQQGLLNNLAKPQGMSTETYQAGLQQFYRKNIVDGRWHTVDVMRSSGFLETLPLEERNRLEQFYETQSDRQLSEAIAPYTEELLALDWDVARGAASHDDLIARTAAINAVVRRETGIPKDFFDPEDVRSMGARLSTRLVSISDAARQRAWQSAENDRNREATLRAKEEADAADAAEALGMVRAGTINAAKAAGVEEGLMARAQYNEVFQNGNYASIARTFADSQWVSPLVKSTLQTRLQSSLGGWSDTFEAAYREYTTIRDSGPGGPAAVAAIYGDSLQNLQRFDQMMRAAGPNGTAVTRERAYQETFGAVQAPQAPRLSQQRNQALDKSIDRVIGSLEGNGVSRVFTGQFRLTESAKQNIRSVIRPQAAASLGAVSDLEPDVATDQQLARALANRELEVVGSFAWRNPRNGVAAAPRAFEDMAGGTKEEVGRALNDLVKERLRAAGVNIRDSGFFRGPDNPFTPDMFSTDLTVMRLPDTNGQARLYVSTRDGDRDVEVVINSGDVRARIGSRTDQAAAERAFNRWLATPDGMSMRRGSGSFAEQRQRFIQQFRAGNPNPSGLPDGMPRRNQP</sequence>
<feature type="compositionally biased region" description="Polar residues" evidence="1">
    <location>
        <begin position="1"/>
        <end position="14"/>
    </location>
</feature>
<evidence type="ECO:0000256" key="1">
    <source>
        <dbReference type="SAM" id="MobiDB-lite"/>
    </source>
</evidence>
<dbReference type="Proteomes" id="UP000827707">
    <property type="component" value="Segment"/>
</dbReference>
<reference evidence="3" key="1">
    <citation type="journal article" date="2024" name="Viruses">
        <title>New Genera and Species of Caulobacter and Brevundimonas Bacteriophages Provide Insights into Phage Genome Evolution.</title>
        <authorList>
            <person name="Ely B."/>
            <person name="Hils M."/>
            <person name="Clarke A."/>
            <person name="Albert M."/>
            <person name="Holness N."/>
            <person name="Lenski J."/>
            <person name="Mohammadi T."/>
        </authorList>
    </citation>
    <scope>NUCLEOTIDE SEQUENCE [LARGE SCALE GENOMIC DNA]</scope>
</reference>